<dbReference type="EMBL" id="SNXZ01000011">
    <property type="protein sequence ID" value="TDP89946.1"/>
    <property type="molecule type" value="Genomic_DNA"/>
</dbReference>
<protein>
    <submittedName>
        <fullName evidence="5">tRNA-Thr(GGU) m(6)t(6)A37 methyltransferase TsaA</fullName>
    </submittedName>
</protein>
<dbReference type="CDD" id="cd09281">
    <property type="entry name" value="UPF0066"/>
    <property type="match status" value="1"/>
</dbReference>
<dbReference type="NCBIfam" id="TIGR00104">
    <property type="entry name" value="tRNA_TsaA"/>
    <property type="match status" value="1"/>
</dbReference>
<dbReference type="AlphaFoldDB" id="A0A4R6RV30"/>
<dbReference type="GO" id="GO:0008168">
    <property type="term" value="F:methyltransferase activity"/>
    <property type="evidence" value="ECO:0007669"/>
    <property type="project" value="UniProtKB-KW"/>
</dbReference>
<evidence type="ECO:0000313" key="5">
    <source>
        <dbReference type="EMBL" id="TDP89946.1"/>
    </source>
</evidence>
<dbReference type="Proteomes" id="UP000295444">
    <property type="component" value="Unassembled WGS sequence"/>
</dbReference>
<reference evidence="5 6" key="1">
    <citation type="submission" date="2019-03" db="EMBL/GenBank/DDBJ databases">
        <title>Genomic Encyclopedia of Type Strains, Phase IV (KMG-IV): sequencing the most valuable type-strain genomes for metagenomic binning, comparative biology and taxonomic classification.</title>
        <authorList>
            <person name="Goeker M."/>
        </authorList>
    </citation>
    <scope>NUCLEOTIDE SEQUENCE [LARGE SCALE GENOMIC DNA]</scope>
    <source>
        <strain evidence="5 6">DSM 45361</strain>
    </source>
</reference>
<keyword evidence="6" id="KW-1185">Reference proteome</keyword>
<dbReference type="OrthoDB" id="9804309at2"/>
<keyword evidence="5" id="KW-0808">Transferase</keyword>
<dbReference type="Pfam" id="PF01980">
    <property type="entry name" value="TrmO_N"/>
    <property type="match status" value="1"/>
</dbReference>
<feature type="region of interest" description="Disordered" evidence="3">
    <location>
        <begin position="71"/>
        <end position="95"/>
    </location>
</feature>
<dbReference type="RefSeq" id="WP_133854222.1">
    <property type="nucleotide sequence ID" value="NZ_SNXZ01000011.1"/>
</dbReference>
<dbReference type="InterPro" id="IPR036413">
    <property type="entry name" value="YaeB-like_sf"/>
</dbReference>
<dbReference type="PROSITE" id="PS51668">
    <property type="entry name" value="TSAA_2"/>
    <property type="match status" value="1"/>
</dbReference>
<keyword evidence="5" id="KW-0489">Methyltransferase</keyword>
<dbReference type="InterPro" id="IPR023370">
    <property type="entry name" value="TrmO-like_N"/>
</dbReference>
<dbReference type="PANTHER" id="PTHR12818">
    <property type="entry name" value="TRNA (ADENINE(37)-N6)-METHYLTRANSFERASE"/>
    <property type="match status" value="1"/>
</dbReference>
<comment type="similarity">
    <text evidence="2">Belongs to the tRNA methyltransferase O family.</text>
</comment>
<dbReference type="GO" id="GO:0032259">
    <property type="term" value="P:methylation"/>
    <property type="evidence" value="ECO:0007669"/>
    <property type="project" value="UniProtKB-KW"/>
</dbReference>
<name>A0A4R6RV30_LABRH</name>
<accession>A0A4R6RV30</accession>
<evidence type="ECO:0000256" key="2">
    <source>
        <dbReference type="ARBA" id="ARBA00033753"/>
    </source>
</evidence>
<evidence type="ECO:0000256" key="1">
    <source>
        <dbReference type="ARBA" id="ARBA00022691"/>
    </source>
</evidence>
<gene>
    <name evidence="5" type="ORF">EV186_11172</name>
</gene>
<evidence type="ECO:0000256" key="3">
    <source>
        <dbReference type="SAM" id="MobiDB-lite"/>
    </source>
</evidence>
<evidence type="ECO:0000259" key="4">
    <source>
        <dbReference type="PROSITE" id="PS51668"/>
    </source>
</evidence>
<dbReference type="InterPro" id="IPR040372">
    <property type="entry name" value="YaeB-like"/>
</dbReference>
<organism evidence="5 6">
    <name type="scientific">Labedaea rhizosphaerae</name>
    <dbReference type="NCBI Taxonomy" id="598644"/>
    <lineage>
        <taxon>Bacteria</taxon>
        <taxon>Bacillati</taxon>
        <taxon>Actinomycetota</taxon>
        <taxon>Actinomycetes</taxon>
        <taxon>Pseudonocardiales</taxon>
        <taxon>Pseudonocardiaceae</taxon>
        <taxon>Labedaea</taxon>
    </lineage>
</organism>
<keyword evidence="1" id="KW-0949">S-adenosyl-L-methionine</keyword>
<feature type="domain" description="TsaA-like" evidence="4">
    <location>
        <begin position="5"/>
        <end position="135"/>
    </location>
</feature>
<dbReference type="PANTHER" id="PTHR12818:SF0">
    <property type="entry name" value="TRNA (ADENINE(37)-N6)-METHYLTRANSFERASE"/>
    <property type="match status" value="1"/>
</dbReference>
<evidence type="ECO:0000313" key="6">
    <source>
        <dbReference type="Proteomes" id="UP000295444"/>
    </source>
</evidence>
<dbReference type="InterPro" id="IPR036414">
    <property type="entry name" value="YaeB_N_sf"/>
</dbReference>
<proteinExistence type="inferred from homology"/>
<dbReference type="SUPFAM" id="SSF118196">
    <property type="entry name" value="YaeB-like"/>
    <property type="match status" value="1"/>
</dbReference>
<sequence>MNIELRAIGHVESPLTDPAQAPRQPDEGAPAATLVFAPSVVAALDGLNVGDAIVLITWFDRAARDALVVHPRGDRTRPPMGVLATRSPDRPNPIGLHTTTITEINGARVGVDHLEALDGTPILDVKPVLGPVDQR</sequence>
<dbReference type="Gene3D" id="2.40.30.70">
    <property type="entry name" value="YaeB-like"/>
    <property type="match status" value="1"/>
</dbReference>
<comment type="caution">
    <text evidence="5">The sequence shown here is derived from an EMBL/GenBank/DDBJ whole genome shotgun (WGS) entry which is preliminary data.</text>
</comment>